<dbReference type="STRING" id="266264.Rmet_3332"/>
<name>Q1LI22_CUPMC</name>
<protein>
    <submittedName>
        <fullName evidence="2">Uncharacterized protein</fullName>
    </submittedName>
</protein>
<dbReference type="EMBL" id="CP000352">
    <property type="protein sequence ID" value="ABF10204.1"/>
    <property type="molecule type" value="Genomic_DNA"/>
</dbReference>
<evidence type="ECO:0000256" key="1">
    <source>
        <dbReference type="SAM" id="MobiDB-lite"/>
    </source>
</evidence>
<dbReference type="KEGG" id="rme:Rmet_3332"/>
<evidence type="ECO:0000313" key="3">
    <source>
        <dbReference type="Proteomes" id="UP000002429"/>
    </source>
</evidence>
<dbReference type="AlphaFoldDB" id="Q1LI22"/>
<gene>
    <name evidence="2" type="ordered locus">Rmet_3332</name>
</gene>
<dbReference type="HOGENOM" id="CLU_1729874_0_0_4"/>
<feature type="region of interest" description="Disordered" evidence="1">
    <location>
        <begin position="20"/>
        <end position="41"/>
    </location>
</feature>
<sequence>MRAGNLRDVRKSIDDGRYGWPERFSARQPKPMQPPFPVSRISPSHRIVRGLAIAGSLMLASTRAAADEALWLDLSASQPGATVEEHRRQRFEEHYDCLSGRGNARLCERLEDQARQGQMDVLRQSASPAPLTPPVDPDEFRRQDIPLPGRR</sequence>
<organism evidence="2 3">
    <name type="scientific">Cupriavidus metallidurans (strain ATCC 43123 / DSM 2839 / NBRC 102507 / CH34)</name>
    <name type="common">Ralstonia metallidurans</name>
    <dbReference type="NCBI Taxonomy" id="266264"/>
    <lineage>
        <taxon>Bacteria</taxon>
        <taxon>Pseudomonadati</taxon>
        <taxon>Pseudomonadota</taxon>
        <taxon>Betaproteobacteria</taxon>
        <taxon>Burkholderiales</taxon>
        <taxon>Burkholderiaceae</taxon>
        <taxon>Cupriavidus</taxon>
    </lineage>
</organism>
<keyword evidence="3" id="KW-1185">Reference proteome</keyword>
<dbReference type="Proteomes" id="UP000002429">
    <property type="component" value="Chromosome"/>
</dbReference>
<accession>Q1LI22</accession>
<proteinExistence type="predicted"/>
<evidence type="ECO:0000313" key="2">
    <source>
        <dbReference type="EMBL" id="ABF10204.1"/>
    </source>
</evidence>
<reference evidence="3" key="1">
    <citation type="journal article" date="2010" name="PLoS ONE">
        <title>The complete genome sequence of Cupriavidus metallidurans strain CH34, a master survivalist in harsh and anthropogenic environments.</title>
        <authorList>
            <person name="Janssen P.J."/>
            <person name="Van Houdt R."/>
            <person name="Moors H."/>
            <person name="Monsieurs P."/>
            <person name="Morin N."/>
            <person name="Michaux A."/>
            <person name="Benotmane M.A."/>
            <person name="Leys N."/>
            <person name="Vallaeys T."/>
            <person name="Lapidus A."/>
            <person name="Monchy S."/>
            <person name="Medigue C."/>
            <person name="Taghavi S."/>
            <person name="McCorkle S."/>
            <person name="Dunn J."/>
            <person name="van der Lelie D."/>
            <person name="Mergeay M."/>
        </authorList>
    </citation>
    <scope>NUCLEOTIDE SEQUENCE [LARGE SCALE GENOMIC DNA]</scope>
    <source>
        <strain evidence="3">ATCC 43123 / DSM 2839 / NBRC 102507 / CH34</strain>
    </source>
</reference>
<feature type="region of interest" description="Disordered" evidence="1">
    <location>
        <begin position="117"/>
        <end position="151"/>
    </location>
</feature>